<feature type="transmembrane region" description="Helical" evidence="1">
    <location>
        <begin position="59"/>
        <end position="80"/>
    </location>
</feature>
<feature type="transmembrane region" description="Helical" evidence="1">
    <location>
        <begin position="269"/>
        <end position="286"/>
    </location>
</feature>
<comment type="caution">
    <text evidence="3">The sequence shown here is derived from an EMBL/GenBank/DDBJ whole genome shotgun (WGS) entry which is preliminary data.</text>
</comment>
<dbReference type="SUPFAM" id="SSF103481">
    <property type="entry name" value="Multidrug resistance efflux transporter EmrE"/>
    <property type="match status" value="2"/>
</dbReference>
<evidence type="ECO:0000313" key="3">
    <source>
        <dbReference type="EMBL" id="KKQ78797.1"/>
    </source>
</evidence>
<keyword evidence="1" id="KW-1133">Transmembrane helix</keyword>
<feature type="transmembrane region" description="Helical" evidence="1">
    <location>
        <begin position="31"/>
        <end position="53"/>
    </location>
</feature>
<feature type="transmembrane region" description="Helical" evidence="1">
    <location>
        <begin position="239"/>
        <end position="260"/>
    </location>
</feature>
<dbReference type="EMBL" id="LBVC01000011">
    <property type="protein sequence ID" value="KKQ78797.1"/>
    <property type="molecule type" value="Genomic_DNA"/>
</dbReference>
<dbReference type="InterPro" id="IPR037185">
    <property type="entry name" value="EmrE-like"/>
</dbReference>
<keyword evidence="1" id="KW-0812">Transmembrane</keyword>
<feature type="transmembrane region" description="Helical" evidence="1">
    <location>
        <begin position="92"/>
        <end position="112"/>
    </location>
</feature>
<feature type="domain" description="EamA" evidence="2">
    <location>
        <begin position="2"/>
        <end position="135"/>
    </location>
</feature>
<name>A0A0G0KJ43_9BACT</name>
<gene>
    <name evidence="3" type="ORF">US99_C0011G0012</name>
</gene>
<sequence length="287" mass="31448">MPAIFFALISFIGWGIGDIFTTIASRKLGGYSIALWGFILSFLISSLYAPFVLDKLSQLTWGLLILSIFLGFILLAAFVWFTEGLRIGNPALVGTITSGFVALVVIFSIIFLGETITFSQAIAIAIIFTGLLLSSLDWRILKNHHQFFNKGVVLAILVMIAWGIFYTFIKIPISKIGWFWPSYIAGATFPVLYGYIKLKKIKLQSPVHQGAFWPLLTQVVLLTGGGFSLNFALEKGLTSIVVPIAGAYPALFVLLAFLVFKDPITRQQIAGIITTLVGIVLLSVFSV</sequence>
<dbReference type="Gene3D" id="1.10.3730.20">
    <property type="match status" value="1"/>
</dbReference>
<protein>
    <recommendedName>
        <fullName evidence="2">EamA domain-containing protein</fullName>
    </recommendedName>
</protein>
<dbReference type="GO" id="GO:0016020">
    <property type="term" value="C:membrane"/>
    <property type="evidence" value="ECO:0007669"/>
    <property type="project" value="InterPro"/>
</dbReference>
<dbReference type="AlphaFoldDB" id="A0A0G0KJ43"/>
<evidence type="ECO:0000313" key="4">
    <source>
        <dbReference type="Proteomes" id="UP000034324"/>
    </source>
</evidence>
<dbReference type="InterPro" id="IPR000620">
    <property type="entry name" value="EamA_dom"/>
</dbReference>
<reference evidence="3 4" key="1">
    <citation type="journal article" date="2015" name="Nature">
        <title>rRNA introns, odd ribosomes, and small enigmatic genomes across a large radiation of phyla.</title>
        <authorList>
            <person name="Brown C.T."/>
            <person name="Hug L.A."/>
            <person name="Thomas B.C."/>
            <person name="Sharon I."/>
            <person name="Castelle C.J."/>
            <person name="Singh A."/>
            <person name="Wilkins M.J."/>
            <person name="Williams K.H."/>
            <person name="Banfield J.F."/>
        </authorList>
    </citation>
    <scope>NUCLEOTIDE SEQUENCE [LARGE SCALE GENOMIC DNA]</scope>
</reference>
<keyword evidence="1" id="KW-0472">Membrane</keyword>
<feature type="domain" description="EamA" evidence="2">
    <location>
        <begin position="150"/>
        <end position="283"/>
    </location>
</feature>
<feature type="transmembrane region" description="Helical" evidence="1">
    <location>
        <begin position="152"/>
        <end position="173"/>
    </location>
</feature>
<dbReference type="Pfam" id="PF00892">
    <property type="entry name" value="EamA"/>
    <property type="match status" value="2"/>
</dbReference>
<feature type="transmembrane region" description="Helical" evidence="1">
    <location>
        <begin position="118"/>
        <end position="140"/>
    </location>
</feature>
<evidence type="ECO:0000256" key="1">
    <source>
        <dbReference type="SAM" id="Phobius"/>
    </source>
</evidence>
<feature type="transmembrane region" description="Helical" evidence="1">
    <location>
        <begin position="210"/>
        <end position="233"/>
    </location>
</feature>
<feature type="transmembrane region" description="Helical" evidence="1">
    <location>
        <begin position="6"/>
        <end position="24"/>
    </location>
</feature>
<dbReference type="Proteomes" id="UP000034324">
    <property type="component" value="Unassembled WGS sequence"/>
</dbReference>
<organism evidence="3 4">
    <name type="scientific">Candidatus Daviesbacteria bacterium GW2011_GWF2_38_6</name>
    <dbReference type="NCBI Taxonomy" id="1618432"/>
    <lineage>
        <taxon>Bacteria</taxon>
        <taxon>Candidatus Daviesiibacteriota</taxon>
    </lineage>
</organism>
<proteinExistence type="predicted"/>
<accession>A0A0G0KJ43</accession>
<feature type="transmembrane region" description="Helical" evidence="1">
    <location>
        <begin position="179"/>
        <end position="198"/>
    </location>
</feature>
<evidence type="ECO:0000259" key="2">
    <source>
        <dbReference type="Pfam" id="PF00892"/>
    </source>
</evidence>